<feature type="region of interest" description="Disordered" evidence="1">
    <location>
        <begin position="134"/>
        <end position="155"/>
    </location>
</feature>
<feature type="region of interest" description="Disordered" evidence="1">
    <location>
        <begin position="313"/>
        <end position="343"/>
    </location>
</feature>
<feature type="compositionally biased region" description="Basic residues" evidence="1">
    <location>
        <begin position="324"/>
        <end position="335"/>
    </location>
</feature>
<feature type="compositionally biased region" description="Polar residues" evidence="1">
    <location>
        <begin position="177"/>
        <end position="194"/>
    </location>
</feature>
<protein>
    <recommendedName>
        <fullName evidence="2">PB1-like domain-containing protein</fullName>
    </recommendedName>
</protein>
<evidence type="ECO:0000313" key="4">
    <source>
        <dbReference type="Proteomes" id="UP001372338"/>
    </source>
</evidence>
<dbReference type="EMBL" id="JAYWIO010000001">
    <property type="protein sequence ID" value="KAK7289860.1"/>
    <property type="molecule type" value="Genomic_DNA"/>
</dbReference>
<sequence>MISGLMCYVICCSCCRCGMDNYFRVHVHHGGHFVSGDRSKYLGYVSLWNCDPDRWSYFELLDIAKEMHYPEIDSMWYKGWKNELKHLSDDKGALQLAKIAAAKGAAHFYLLHTVSQPDIVRSLPCGNYNAQFMGKNDGPGDGGREDIGPKNVGHGTAQTNIVLDEATENVGLENVGPENTGQETAETNTKNAGQEQEDGEAKEDGTAQTNIVVDEATENEQEDGEAEEDGTNYDNDDSALKVRFDDSDDDHIEEDLFGCERKIANANTDATNPEAINVDANTEPVAAENAAETVATNPEATNAAEPVAAENVIDANTQTESQNRSKKKEAGHQRNKLLIQLRV</sequence>
<feature type="region of interest" description="Disordered" evidence="1">
    <location>
        <begin position="172"/>
        <end position="239"/>
    </location>
</feature>
<evidence type="ECO:0000259" key="2">
    <source>
        <dbReference type="Pfam" id="PF26130"/>
    </source>
</evidence>
<dbReference type="InterPro" id="IPR058594">
    <property type="entry name" value="PB1-like_dom_pln"/>
</dbReference>
<dbReference type="Proteomes" id="UP001372338">
    <property type="component" value="Unassembled WGS sequence"/>
</dbReference>
<evidence type="ECO:0000313" key="3">
    <source>
        <dbReference type="EMBL" id="KAK7289860.1"/>
    </source>
</evidence>
<dbReference type="Pfam" id="PF26130">
    <property type="entry name" value="PB1-like"/>
    <property type="match status" value="1"/>
</dbReference>
<organism evidence="3 4">
    <name type="scientific">Crotalaria pallida</name>
    <name type="common">Smooth rattlebox</name>
    <name type="synonym">Crotalaria striata</name>
    <dbReference type="NCBI Taxonomy" id="3830"/>
    <lineage>
        <taxon>Eukaryota</taxon>
        <taxon>Viridiplantae</taxon>
        <taxon>Streptophyta</taxon>
        <taxon>Embryophyta</taxon>
        <taxon>Tracheophyta</taxon>
        <taxon>Spermatophyta</taxon>
        <taxon>Magnoliopsida</taxon>
        <taxon>eudicotyledons</taxon>
        <taxon>Gunneridae</taxon>
        <taxon>Pentapetalae</taxon>
        <taxon>rosids</taxon>
        <taxon>fabids</taxon>
        <taxon>Fabales</taxon>
        <taxon>Fabaceae</taxon>
        <taxon>Papilionoideae</taxon>
        <taxon>50 kb inversion clade</taxon>
        <taxon>genistoids sensu lato</taxon>
        <taxon>core genistoids</taxon>
        <taxon>Crotalarieae</taxon>
        <taxon>Crotalaria</taxon>
    </lineage>
</organism>
<keyword evidence="4" id="KW-1185">Reference proteome</keyword>
<accession>A0AAN9J0D5</accession>
<dbReference type="AlphaFoldDB" id="A0AAN9J0D5"/>
<reference evidence="3 4" key="1">
    <citation type="submission" date="2024-01" db="EMBL/GenBank/DDBJ databases">
        <title>The genomes of 5 underutilized Papilionoideae crops provide insights into root nodulation and disease resistanc.</title>
        <authorList>
            <person name="Yuan L."/>
        </authorList>
    </citation>
    <scope>NUCLEOTIDE SEQUENCE [LARGE SCALE GENOMIC DNA]</scope>
    <source>
        <strain evidence="3">ZHUSHIDOU_FW_LH</strain>
        <tissue evidence="3">Leaf</tissue>
    </source>
</reference>
<proteinExistence type="predicted"/>
<comment type="caution">
    <text evidence="3">The sequence shown here is derived from an EMBL/GenBank/DDBJ whole genome shotgun (WGS) entry which is preliminary data.</text>
</comment>
<gene>
    <name evidence="3" type="ORF">RIF29_03853</name>
</gene>
<evidence type="ECO:0000256" key="1">
    <source>
        <dbReference type="SAM" id="MobiDB-lite"/>
    </source>
</evidence>
<feature type="compositionally biased region" description="Acidic residues" evidence="1">
    <location>
        <begin position="215"/>
        <end position="237"/>
    </location>
</feature>
<feature type="domain" description="PB1-like" evidence="2">
    <location>
        <begin position="19"/>
        <end position="112"/>
    </location>
</feature>
<name>A0AAN9J0D5_CROPI</name>